<keyword evidence="4" id="KW-0256">Endoplasmic reticulum</keyword>
<dbReference type="SMART" id="SM00028">
    <property type="entry name" value="TPR"/>
    <property type="match status" value="2"/>
</dbReference>
<evidence type="ECO:0000256" key="1">
    <source>
        <dbReference type="ARBA" id="ARBA00022737"/>
    </source>
</evidence>
<name>A0A177WBZ0_BATDL</name>
<evidence type="ECO:0000259" key="5">
    <source>
        <dbReference type="PROSITE" id="PS50222"/>
    </source>
</evidence>
<dbReference type="InterPro" id="IPR011992">
    <property type="entry name" value="EF-hand-dom_pair"/>
</dbReference>
<comment type="subunit">
    <text evidence="4">Component of the ER membrane protein complex (EMC).</text>
</comment>
<keyword evidence="1" id="KW-0677">Repeat</keyword>
<protein>
    <recommendedName>
        <fullName evidence="4">ER membrane protein complex subunit 2</fullName>
    </recommendedName>
</protein>
<dbReference type="Gene3D" id="1.10.238.10">
    <property type="entry name" value="EF-hand"/>
    <property type="match status" value="1"/>
</dbReference>
<evidence type="ECO:0000256" key="2">
    <source>
        <dbReference type="ARBA" id="ARBA00022803"/>
    </source>
</evidence>
<comment type="similarity">
    <text evidence="4">Belongs to the EMC2 family.</text>
</comment>
<evidence type="ECO:0000256" key="4">
    <source>
        <dbReference type="RuleBase" id="RU367091"/>
    </source>
</evidence>
<dbReference type="Pfam" id="PF22890">
    <property type="entry name" value="TPR_EMC2"/>
    <property type="match status" value="1"/>
</dbReference>
<dbReference type="InterPro" id="IPR039856">
    <property type="entry name" value="EMC2-like"/>
</dbReference>
<dbReference type="SUPFAM" id="SSF47473">
    <property type="entry name" value="EF-hand"/>
    <property type="match status" value="1"/>
</dbReference>
<dbReference type="STRING" id="403673.A0A177WBZ0"/>
<feature type="repeat" description="TPR" evidence="3">
    <location>
        <begin position="304"/>
        <end position="337"/>
    </location>
</feature>
<dbReference type="OrthoDB" id="124397at2759"/>
<dbReference type="PANTHER" id="PTHR12760">
    <property type="entry name" value="TETRATRICOPEPTIDE REPEAT PROTEIN"/>
    <property type="match status" value="1"/>
</dbReference>
<reference evidence="6 7" key="2">
    <citation type="submission" date="2016-05" db="EMBL/GenBank/DDBJ databases">
        <title>Lineage-specific infection strategies underlie the spectrum of fungal disease in amphibians.</title>
        <authorList>
            <person name="Cuomo C.A."/>
            <person name="Farrer R.A."/>
            <person name="James T."/>
            <person name="Longcore J."/>
            <person name="Birren B."/>
        </authorList>
    </citation>
    <scope>NUCLEOTIDE SEQUENCE [LARGE SCALE GENOMIC DNA]</scope>
    <source>
        <strain evidence="6 7">JEL423</strain>
    </source>
</reference>
<accession>A0A177WBZ0</accession>
<dbReference type="Gene3D" id="1.25.40.10">
    <property type="entry name" value="Tetratricopeptide repeat domain"/>
    <property type="match status" value="1"/>
</dbReference>
<dbReference type="InterPro" id="IPR002048">
    <property type="entry name" value="EF_hand_dom"/>
</dbReference>
<evidence type="ECO:0000256" key="3">
    <source>
        <dbReference type="PROSITE-ProRule" id="PRU00339"/>
    </source>
</evidence>
<dbReference type="InterPro" id="IPR019734">
    <property type="entry name" value="TPR_rpt"/>
</dbReference>
<dbReference type="PROSITE" id="PS50005">
    <property type="entry name" value="TPR"/>
    <property type="match status" value="1"/>
</dbReference>
<keyword evidence="4" id="KW-0472">Membrane</keyword>
<dbReference type="InterPro" id="IPR055217">
    <property type="entry name" value="TPR_EMC2"/>
</dbReference>
<dbReference type="PROSITE" id="PS50222">
    <property type="entry name" value="EF_HAND_2"/>
    <property type="match status" value="1"/>
</dbReference>
<dbReference type="eggNOG" id="KOG3060">
    <property type="taxonomic scope" value="Eukaryota"/>
</dbReference>
<dbReference type="GO" id="GO:0005509">
    <property type="term" value="F:calcium ion binding"/>
    <property type="evidence" value="ECO:0007669"/>
    <property type="project" value="InterPro"/>
</dbReference>
<dbReference type="EMBL" id="DS022300">
    <property type="protein sequence ID" value="OAJ37599.1"/>
    <property type="molecule type" value="Genomic_DNA"/>
</dbReference>
<dbReference type="Proteomes" id="UP000077115">
    <property type="component" value="Unassembled WGS sequence"/>
</dbReference>
<feature type="domain" description="EF-hand" evidence="5">
    <location>
        <begin position="77"/>
        <end position="112"/>
    </location>
</feature>
<gene>
    <name evidence="6" type="ORF">BDEG_21603</name>
</gene>
<dbReference type="SUPFAM" id="SSF48452">
    <property type="entry name" value="TPR-like"/>
    <property type="match status" value="1"/>
</dbReference>
<reference evidence="6 7" key="1">
    <citation type="submission" date="2006-10" db="EMBL/GenBank/DDBJ databases">
        <title>The Genome Sequence of Batrachochytrium dendrobatidis JEL423.</title>
        <authorList>
            <consortium name="The Broad Institute Genome Sequencing Platform"/>
            <person name="Birren B."/>
            <person name="Lander E."/>
            <person name="Galagan J."/>
            <person name="Cuomo C."/>
            <person name="Devon K."/>
            <person name="Jaffe D."/>
            <person name="Butler J."/>
            <person name="Alvarez P."/>
            <person name="Gnerre S."/>
            <person name="Grabherr M."/>
            <person name="Kleber M."/>
            <person name="Mauceli E."/>
            <person name="Brockman W."/>
            <person name="Young S."/>
            <person name="LaButti K."/>
            <person name="Sykes S."/>
            <person name="DeCaprio D."/>
            <person name="Crawford M."/>
            <person name="Koehrsen M."/>
            <person name="Engels R."/>
            <person name="Montgomery P."/>
            <person name="Pearson M."/>
            <person name="Howarth C."/>
            <person name="Larson L."/>
            <person name="White J."/>
            <person name="O'Leary S."/>
            <person name="Kodira C."/>
            <person name="Zeng Q."/>
            <person name="Yandava C."/>
            <person name="Alvarado L."/>
            <person name="Longcore J."/>
            <person name="James T."/>
        </authorList>
    </citation>
    <scope>NUCLEOTIDE SEQUENCE [LARGE SCALE GENOMIC DNA]</scope>
    <source>
        <strain evidence="6 7">JEL423</strain>
    </source>
</reference>
<dbReference type="VEuPathDB" id="FungiDB:BDEG_21603"/>
<dbReference type="AlphaFoldDB" id="A0A177WBZ0"/>
<sequence>MTNALSMDKALAAACSHPSLGLRWDDLCVACTCLLGYTPTKFELASMFGDAVMQADRLPISQSQFKQVMATRMSKIDPDETIRQIFLLLDTESKGYINQEDLGNGLKKCIPHHSQSLEVGSILSKHITSNQSGFNVKITYRQFRQIIATFTQSKEYLLAQRNGCKSHTTAEPFFHDPKKVHSLGSQLLQHASALPTIEKFAIIDQVFHACIDTGHIEEAKDHLTTIEAAFPFGKSLRTRRLYGLYHEAMSDSTKAMEIYNLALDTDEASMPLWRQSVARLISSNQRPQAIEALSLYVDRFMQDVEGWTMLAKLYADEGRFEQAAFCLEEVLTLRPQHPLYRVRYAGIVSSLGRLSLAVKVYSAALVTLPDHVGALYGLRTVTKNILDLETVSNKKSSMVQTGSYESDPIIPLDRVKMLHVLAKERLLELYEAQGKSGQDMTSILKAWLHSQDH</sequence>
<evidence type="ECO:0000313" key="7">
    <source>
        <dbReference type="Proteomes" id="UP000077115"/>
    </source>
</evidence>
<dbReference type="GO" id="GO:0072546">
    <property type="term" value="C:EMC complex"/>
    <property type="evidence" value="ECO:0007669"/>
    <property type="project" value="UniProtKB-UniRule"/>
</dbReference>
<proteinExistence type="inferred from homology"/>
<evidence type="ECO:0000313" key="6">
    <source>
        <dbReference type="EMBL" id="OAJ37599.1"/>
    </source>
</evidence>
<comment type="function">
    <text evidence="4">Part of the endoplasmic reticulum membrane protein complex (EMC) that enables the energy-independent insertion into endoplasmic reticulum membranes of newly synthesized membrane proteins.</text>
</comment>
<organism evidence="6 7">
    <name type="scientific">Batrachochytrium dendrobatidis (strain JEL423)</name>
    <dbReference type="NCBI Taxonomy" id="403673"/>
    <lineage>
        <taxon>Eukaryota</taxon>
        <taxon>Fungi</taxon>
        <taxon>Fungi incertae sedis</taxon>
        <taxon>Chytridiomycota</taxon>
        <taxon>Chytridiomycota incertae sedis</taxon>
        <taxon>Chytridiomycetes</taxon>
        <taxon>Rhizophydiales</taxon>
        <taxon>Rhizophydiales incertae sedis</taxon>
        <taxon>Batrachochytrium</taxon>
    </lineage>
</organism>
<comment type="subcellular location">
    <subcellularLocation>
        <location evidence="4">Endoplasmic reticulum membrane</location>
        <topology evidence="4">Peripheral membrane protein</topology>
        <orientation evidence="4">Cytoplasmic side</orientation>
    </subcellularLocation>
</comment>
<keyword evidence="2 3" id="KW-0802">TPR repeat</keyword>
<dbReference type="InterPro" id="IPR011990">
    <property type="entry name" value="TPR-like_helical_dom_sf"/>
</dbReference>